<organism evidence="3 4">
    <name type="scientific">Gemmata obscuriglobus</name>
    <dbReference type="NCBI Taxonomy" id="114"/>
    <lineage>
        <taxon>Bacteria</taxon>
        <taxon>Pseudomonadati</taxon>
        <taxon>Planctomycetota</taxon>
        <taxon>Planctomycetia</taxon>
        <taxon>Gemmatales</taxon>
        <taxon>Gemmataceae</taxon>
        <taxon>Gemmata</taxon>
    </lineage>
</organism>
<feature type="compositionally biased region" description="Basic and acidic residues" evidence="1">
    <location>
        <begin position="154"/>
        <end position="168"/>
    </location>
</feature>
<dbReference type="RefSeq" id="WP_010047112.1">
    <property type="nucleotide sequence ID" value="NZ_CP025958.1"/>
</dbReference>
<proteinExistence type="predicted"/>
<evidence type="ECO:0000313" key="3">
    <source>
        <dbReference type="EMBL" id="AWM35881.1"/>
    </source>
</evidence>
<dbReference type="Proteomes" id="UP000245802">
    <property type="component" value="Chromosome"/>
</dbReference>
<dbReference type="OrthoDB" id="9988521at2"/>
<evidence type="ECO:0000256" key="2">
    <source>
        <dbReference type="SAM" id="SignalP"/>
    </source>
</evidence>
<keyword evidence="4" id="KW-1185">Reference proteome</keyword>
<protein>
    <recommendedName>
        <fullName evidence="5">TIGR03067 domain-containing protein</fullName>
    </recommendedName>
</protein>
<name>A0A2Z3GTL9_9BACT</name>
<feature type="signal peptide" evidence="2">
    <location>
        <begin position="1"/>
        <end position="22"/>
    </location>
</feature>
<dbReference type="AlphaFoldDB" id="A0A2Z3GTL9"/>
<dbReference type="KEGG" id="gog:C1280_01865"/>
<evidence type="ECO:0000256" key="1">
    <source>
        <dbReference type="SAM" id="MobiDB-lite"/>
    </source>
</evidence>
<evidence type="ECO:0008006" key="5">
    <source>
        <dbReference type="Google" id="ProtNLM"/>
    </source>
</evidence>
<accession>A0A2Z3GTL9</accession>
<dbReference type="EMBL" id="CP025958">
    <property type="protein sequence ID" value="AWM35881.1"/>
    <property type="molecule type" value="Genomic_DNA"/>
</dbReference>
<keyword evidence="2" id="KW-0732">Signal</keyword>
<gene>
    <name evidence="3" type="ORF">C1280_01865</name>
</gene>
<sequence length="168" mass="18688">MNARSILAVLALLLLISSEANAQTAEAIEKIDRQLTLKRLEGIWVPDLLMTPQGAEAYPLAGRSLALLDGDKFIRLEGKRNVASGTFKVEDGFLRLTVEDRNPWDLETSDTKQKVQYAFKVEGDVLTLCYSVGDKGKAGDLSPGEGRQVVVYKRQRDGARDRTKQPRR</sequence>
<feature type="region of interest" description="Disordered" evidence="1">
    <location>
        <begin position="138"/>
        <end position="168"/>
    </location>
</feature>
<reference evidence="3 4" key="1">
    <citation type="submission" date="2018-01" db="EMBL/GenBank/DDBJ databases">
        <title>G. obscuriglobus.</title>
        <authorList>
            <person name="Franke J."/>
            <person name="Blomberg W."/>
            <person name="Selmecki A."/>
        </authorList>
    </citation>
    <scope>NUCLEOTIDE SEQUENCE [LARGE SCALE GENOMIC DNA]</scope>
    <source>
        <strain evidence="3 4">DSM 5831</strain>
    </source>
</reference>
<feature type="chain" id="PRO_5016358334" description="TIGR03067 domain-containing protein" evidence="2">
    <location>
        <begin position="23"/>
        <end position="168"/>
    </location>
</feature>
<evidence type="ECO:0000313" key="4">
    <source>
        <dbReference type="Proteomes" id="UP000245802"/>
    </source>
</evidence>